<sequence length="87" mass="10467">MHTDLSAHLHSDECNVFIKKLQDCHVEHSFLKFIGYCNDYDRDMRKCLKAERLQRQKKHYEDSLIKHAAIRARIRAQEKLKKTENLQ</sequence>
<dbReference type="AlphaFoldDB" id="A0A5E4PXV6"/>
<gene>
    <name evidence="6" type="ORF">LSINAPIS_LOCUS3084</name>
</gene>
<dbReference type="Proteomes" id="UP000324832">
    <property type="component" value="Unassembled WGS sequence"/>
</dbReference>
<accession>A0A5E4PXV6</accession>
<evidence type="ECO:0000256" key="4">
    <source>
        <dbReference type="ARBA" id="ARBA00023157"/>
    </source>
</evidence>
<evidence type="ECO:0000256" key="5">
    <source>
        <dbReference type="RuleBase" id="RU364104"/>
    </source>
</evidence>
<evidence type="ECO:0000256" key="3">
    <source>
        <dbReference type="ARBA" id="ARBA00023128"/>
    </source>
</evidence>
<dbReference type="PANTHER" id="PTHR22977:SF1">
    <property type="entry name" value="COX ASSEMBLY MITOCHONDRIAL PROTEIN 2 HOMOLOG"/>
    <property type="match status" value="1"/>
</dbReference>
<keyword evidence="7" id="KW-1185">Reference proteome</keyword>
<dbReference type="PANTHER" id="PTHR22977">
    <property type="entry name" value="COX ASSEMBLY MITOCHONDRIAL PROTEIN"/>
    <property type="match status" value="1"/>
</dbReference>
<proteinExistence type="inferred from homology"/>
<name>A0A5E4PXV6_9NEOP</name>
<dbReference type="GO" id="GO:0005739">
    <property type="term" value="C:mitochondrion"/>
    <property type="evidence" value="ECO:0007669"/>
    <property type="project" value="UniProtKB-SubCell"/>
</dbReference>
<dbReference type="PROSITE" id="PS51808">
    <property type="entry name" value="CHCH"/>
    <property type="match status" value="1"/>
</dbReference>
<evidence type="ECO:0000256" key="2">
    <source>
        <dbReference type="ARBA" id="ARBA00007347"/>
    </source>
</evidence>
<evidence type="ECO:0000256" key="1">
    <source>
        <dbReference type="ARBA" id="ARBA00004173"/>
    </source>
</evidence>
<dbReference type="EMBL" id="FZQP02000704">
    <property type="protein sequence ID" value="VVC90095.1"/>
    <property type="molecule type" value="Genomic_DNA"/>
</dbReference>
<dbReference type="InterPro" id="IPR013892">
    <property type="entry name" value="Cyt_c_biogenesis_Cmc1-like"/>
</dbReference>
<evidence type="ECO:0000313" key="6">
    <source>
        <dbReference type="EMBL" id="VVC90095.1"/>
    </source>
</evidence>
<reference evidence="6 7" key="1">
    <citation type="submission" date="2017-07" db="EMBL/GenBank/DDBJ databases">
        <authorList>
            <person name="Talla V."/>
            <person name="Backstrom N."/>
        </authorList>
    </citation>
    <scope>NUCLEOTIDE SEQUENCE [LARGE SCALE GENOMIC DNA]</scope>
</reference>
<organism evidence="6 7">
    <name type="scientific">Leptidea sinapis</name>
    <dbReference type="NCBI Taxonomy" id="189913"/>
    <lineage>
        <taxon>Eukaryota</taxon>
        <taxon>Metazoa</taxon>
        <taxon>Ecdysozoa</taxon>
        <taxon>Arthropoda</taxon>
        <taxon>Hexapoda</taxon>
        <taxon>Insecta</taxon>
        <taxon>Pterygota</taxon>
        <taxon>Neoptera</taxon>
        <taxon>Endopterygota</taxon>
        <taxon>Lepidoptera</taxon>
        <taxon>Glossata</taxon>
        <taxon>Ditrysia</taxon>
        <taxon>Papilionoidea</taxon>
        <taxon>Pieridae</taxon>
        <taxon>Dismorphiinae</taxon>
        <taxon>Leptidea</taxon>
    </lineage>
</organism>
<keyword evidence="3 5" id="KW-0496">Mitochondrion</keyword>
<dbReference type="Pfam" id="PF08583">
    <property type="entry name" value="Cmc1"/>
    <property type="match status" value="1"/>
</dbReference>
<comment type="subcellular location">
    <subcellularLocation>
        <location evidence="1 5">Mitochondrion</location>
    </subcellularLocation>
</comment>
<evidence type="ECO:0000313" key="7">
    <source>
        <dbReference type="Proteomes" id="UP000324832"/>
    </source>
</evidence>
<keyword evidence="4" id="KW-1015">Disulfide bond</keyword>
<comment type="similarity">
    <text evidence="2 5">Belongs to the CMC family.</text>
</comment>
<protein>
    <recommendedName>
        <fullName evidence="5">COX assembly mitochondrial protein</fullName>
    </recommendedName>
</protein>